<evidence type="ECO:0000313" key="2">
    <source>
        <dbReference type="Proteomes" id="UP000838412"/>
    </source>
</evidence>
<dbReference type="OrthoDB" id="10468396at2759"/>
<proteinExistence type="predicted"/>
<protein>
    <submittedName>
        <fullName evidence="1">Hypp5839 protein</fullName>
    </submittedName>
</protein>
<organism evidence="1 2">
    <name type="scientific">Branchiostoma lanceolatum</name>
    <name type="common">Common lancelet</name>
    <name type="synonym">Amphioxus lanceolatum</name>
    <dbReference type="NCBI Taxonomy" id="7740"/>
    <lineage>
        <taxon>Eukaryota</taxon>
        <taxon>Metazoa</taxon>
        <taxon>Chordata</taxon>
        <taxon>Cephalochordata</taxon>
        <taxon>Leptocardii</taxon>
        <taxon>Amphioxiformes</taxon>
        <taxon>Branchiostomatidae</taxon>
        <taxon>Branchiostoma</taxon>
    </lineage>
</organism>
<dbReference type="AlphaFoldDB" id="A0A8J9YP28"/>
<accession>A0A8J9YP28</accession>
<dbReference type="EMBL" id="OV696696">
    <property type="protein sequence ID" value="CAH1239513.1"/>
    <property type="molecule type" value="Genomic_DNA"/>
</dbReference>
<keyword evidence="2" id="KW-1185">Reference proteome</keyword>
<gene>
    <name evidence="1" type="primary">Hypp5839</name>
    <name evidence="1" type="ORF">BLAG_LOCUS3789</name>
</gene>
<sequence length="396" mass="44088">MANKMFNNNNNNDTAVDFLSYHRFLGNHVLKTCVGGTGWLVDNISVPAQKFPPKTVLLKSSKCTGDGSIVLEPLDDANLNSAFRARHSFFRQPLASDVLDLVATSKVDYNVDLCDTVTMVTMVEGGVEVSGRPVDKMGVAFSERRRKVKGSTVKVTCKGLREIAVDFGNLANKLASLSLKANLGNEDSFLVVTHVLVADEFSWTKEKSEMKSEKYGGKLTLFPGTCLYCLLSREKETPEKHVHVVGDAILAYKLAKVKVADRGNGTISRDGVFKEGEFEGNYTFACEEVDRLRVGKYALRVTYRQDGHPRLSRSSLVFRLVGTTGTEDHTIREDGLLFSGTYRALLNDCNSGLFPLRGVRVLKVRDRPKKLMDWIRVKFTCSKDRSRLKLIKVMLA</sequence>
<name>A0A8J9YP28_BRALA</name>
<evidence type="ECO:0000313" key="1">
    <source>
        <dbReference type="EMBL" id="CAH1239513.1"/>
    </source>
</evidence>
<reference evidence="1" key="1">
    <citation type="submission" date="2022-01" db="EMBL/GenBank/DDBJ databases">
        <authorList>
            <person name="Braso-Vives M."/>
        </authorList>
    </citation>
    <scope>NUCLEOTIDE SEQUENCE</scope>
</reference>
<dbReference type="Proteomes" id="UP000838412">
    <property type="component" value="Chromosome 11"/>
</dbReference>